<dbReference type="SUPFAM" id="SSF64307">
    <property type="entry name" value="SirA-like"/>
    <property type="match status" value="1"/>
</dbReference>
<protein>
    <submittedName>
        <fullName evidence="1">Uncharacterized protein</fullName>
    </submittedName>
</protein>
<proteinExistence type="predicted"/>
<gene>
    <name evidence="1" type="ORF">R50_0214</name>
</gene>
<reference evidence="1 2" key="1">
    <citation type="submission" date="2020-02" db="EMBL/GenBank/DDBJ databases">
        <authorList>
            <person name="Hogendoorn C."/>
        </authorList>
    </citation>
    <scope>NUCLEOTIDE SEQUENCE [LARGE SCALE GENOMIC DNA]</scope>
    <source>
        <strain evidence="1">R501</strain>
    </source>
</reference>
<dbReference type="AlphaFoldDB" id="A0A6F8ZDI5"/>
<keyword evidence="2" id="KW-1185">Reference proteome</keyword>
<organism evidence="1 2">
    <name type="scientific">Candidatus Hydrogenisulfobacillus filiaventi</name>
    <dbReference type="NCBI Taxonomy" id="2707344"/>
    <lineage>
        <taxon>Bacteria</taxon>
        <taxon>Bacillati</taxon>
        <taxon>Bacillota</taxon>
        <taxon>Clostridia</taxon>
        <taxon>Eubacteriales</taxon>
        <taxon>Clostridiales Family XVII. Incertae Sedis</taxon>
        <taxon>Candidatus Hydrogenisulfobacillus</taxon>
    </lineage>
</organism>
<dbReference type="Gene3D" id="3.30.110.40">
    <property type="entry name" value="TusA-like domain"/>
    <property type="match status" value="1"/>
</dbReference>
<evidence type="ECO:0000313" key="2">
    <source>
        <dbReference type="Proteomes" id="UP000503399"/>
    </source>
</evidence>
<name>A0A6F8ZDI5_9FIRM</name>
<dbReference type="Proteomes" id="UP000503399">
    <property type="component" value="Chromosome"/>
</dbReference>
<dbReference type="InterPro" id="IPR036868">
    <property type="entry name" value="TusA-like_sf"/>
</dbReference>
<dbReference type="KEGG" id="hfv:R50_0214"/>
<accession>A0A6F8ZDI5</accession>
<sequence>MRRLDAGGTLTILTDRSAVAADLQAWARMVAVEVTGVEEGPGGWAVRLRRGPGSRLGGRGLDGDRVAGIRLF</sequence>
<dbReference type="EMBL" id="LR778114">
    <property type="protein sequence ID" value="CAB1127720.1"/>
    <property type="molecule type" value="Genomic_DNA"/>
</dbReference>
<evidence type="ECO:0000313" key="1">
    <source>
        <dbReference type="EMBL" id="CAB1127720.1"/>
    </source>
</evidence>